<evidence type="ECO:0000256" key="7">
    <source>
        <dbReference type="ARBA" id="ARBA00022840"/>
    </source>
</evidence>
<evidence type="ECO:0000256" key="2">
    <source>
        <dbReference type="ARBA" id="ARBA00003213"/>
    </source>
</evidence>
<evidence type="ECO:0000256" key="8">
    <source>
        <dbReference type="ARBA" id="ARBA00022842"/>
    </source>
</evidence>
<evidence type="ECO:0000256" key="12">
    <source>
        <dbReference type="RuleBase" id="RU003784"/>
    </source>
</evidence>
<comment type="function">
    <text evidence="2 10 12">Catalyzes the transfer of a dimethylallyl group onto the adenine at position 37 in tRNAs that read codons beginning with uridine, leading to the formation of N6-(dimethylallyl)adenosine (i(6)A).</text>
</comment>
<dbReference type="PANTHER" id="PTHR11088">
    <property type="entry name" value="TRNA DIMETHYLALLYLTRANSFERASE"/>
    <property type="match status" value="1"/>
</dbReference>
<dbReference type="GO" id="GO:0052381">
    <property type="term" value="F:tRNA dimethylallyltransferase activity"/>
    <property type="evidence" value="ECO:0007669"/>
    <property type="project" value="UniProtKB-EC"/>
</dbReference>
<evidence type="ECO:0000256" key="11">
    <source>
        <dbReference type="RuleBase" id="RU003783"/>
    </source>
</evidence>
<comment type="similarity">
    <text evidence="3 10 13">Belongs to the IPP transferase family.</text>
</comment>
<evidence type="ECO:0000256" key="10">
    <source>
        <dbReference type="HAMAP-Rule" id="MF_00185"/>
    </source>
</evidence>
<comment type="catalytic activity">
    <reaction evidence="9 10 11">
        <text>adenosine(37) in tRNA + dimethylallyl diphosphate = N(6)-dimethylallyladenosine(37) in tRNA + diphosphate</text>
        <dbReference type="Rhea" id="RHEA:26482"/>
        <dbReference type="Rhea" id="RHEA-COMP:10162"/>
        <dbReference type="Rhea" id="RHEA-COMP:10375"/>
        <dbReference type="ChEBI" id="CHEBI:33019"/>
        <dbReference type="ChEBI" id="CHEBI:57623"/>
        <dbReference type="ChEBI" id="CHEBI:74411"/>
        <dbReference type="ChEBI" id="CHEBI:74415"/>
        <dbReference type="EC" id="2.5.1.75"/>
    </reaction>
</comment>
<dbReference type="Gene3D" id="1.10.20.140">
    <property type="match status" value="1"/>
</dbReference>
<gene>
    <name evidence="10 14" type="primary">miaA</name>
    <name evidence="14" type="ORF">P4R38_13510</name>
</gene>
<dbReference type="InterPro" id="IPR018022">
    <property type="entry name" value="IPT"/>
</dbReference>
<dbReference type="RefSeq" id="WP_277192587.1">
    <property type="nucleotide sequence ID" value="NZ_JAROAV010000033.1"/>
</dbReference>
<proteinExistence type="inferred from homology"/>
<dbReference type="Proteomes" id="UP001528912">
    <property type="component" value="Unassembled WGS sequence"/>
</dbReference>
<dbReference type="InterPro" id="IPR039657">
    <property type="entry name" value="Dimethylallyltransferase"/>
</dbReference>
<feature type="binding site" evidence="10">
    <location>
        <begin position="16"/>
        <end position="23"/>
    </location>
    <ligand>
        <name>ATP</name>
        <dbReference type="ChEBI" id="CHEBI:30616"/>
    </ligand>
</feature>
<dbReference type="InterPro" id="IPR027417">
    <property type="entry name" value="P-loop_NTPase"/>
</dbReference>
<dbReference type="PANTHER" id="PTHR11088:SF60">
    <property type="entry name" value="TRNA DIMETHYLALLYLTRANSFERASE"/>
    <property type="match status" value="1"/>
</dbReference>
<evidence type="ECO:0000256" key="5">
    <source>
        <dbReference type="ARBA" id="ARBA00022694"/>
    </source>
</evidence>
<comment type="caution">
    <text evidence="10">Lacks conserved residue(s) required for the propagation of feature annotation.</text>
</comment>
<sequence>MSARETMNGRVVAVVGPTATGKSDLGIALAERLGGEVVNADASQLYRGMDIGTAKVPADQRRGVPHHQLDVLDVTQESTVAAYQAGSRLDIEAVLARGRVPLVVGGSGLYVRAALDVLEIPPTDPDVRARWEAALEERGAHALHRELSERDPEAARGILPGNGRRTVRALEVIELTGRPFSSTMPRREFLRPTVMLGLRAPRHELHERVAVRVDRMWADGLLEEVRGLEPLGLRRGRTASRAIGYAQALGQLDGALPEHEAKEQTVLATRRLVRRQEAWFRPEPRVVWLPYDAPDLLDRALAAIGAPTPLTP</sequence>
<dbReference type="Pfam" id="PF01715">
    <property type="entry name" value="IPPT"/>
    <property type="match status" value="1"/>
</dbReference>
<evidence type="ECO:0000313" key="14">
    <source>
        <dbReference type="EMBL" id="MDF8265268.1"/>
    </source>
</evidence>
<evidence type="ECO:0000256" key="6">
    <source>
        <dbReference type="ARBA" id="ARBA00022741"/>
    </source>
</evidence>
<dbReference type="Gene3D" id="3.40.50.300">
    <property type="entry name" value="P-loop containing nucleotide triphosphate hydrolases"/>
    <property type="match status" value="1"/>
</dbReference>
<keyword evidence="6 10" id="KW-0547">Nucleotide-binding</keyword>
<evidence type="ECO:0000256" key="13">
    <source>
        <dbReference type="RuleBase" id="RU003785"/>
    </source>
</evidence>
<comment type="subunit">
    <text evidence="10">Monomer.</text>
</comment>
<organism evidence="14 15">
    <name type="scientific">Luteipulveratus flavus</name>
    <dbReference type="NCBI Taxonomy" id="3031728"/>
    <lineage>
        <taxon>Bacteria</taxon>
        <taxon>Bacillati</taxon>
        <taxon>Actinomycetota</taxon>
        <taxon>Actinomycetes</taxon>
        <taxon>Micrococcales</taxon>
        <taxon>Dermacoccaceae</taxon>
        <taxon>Luteipulveratus</taxon>
    </lineage>
</organism>
<feature type="site" description="Interaction with substrate tRNA" evidence="10">
    <location>
        <position position="128"/>
    </location>
</feature>
<dbReference type="HAMAP" id="MF_00185">
    <property type="entry name" value="IPP_trans"/>
    <property type="match status" value="1"/>
</dbReference>
<dbReference type="NCBIfam" id="TIGR00174">
    <property type="entry name" value="miaA"/>
    <property type="match status" value="1"/>
</dbReference>
<protein>
    <recommendedName>
        <fullName evidence="10">tRNA dimethylallyltransferase</fullName>
        <ecNumber evidence="10">2.5.1.75</ecNumber>
    </recommendedName>
    <alternativeName>
        <fullName evidence="10">Dimethylallyl diphosphate:tRNA dimethylallyltransferase</fullName>
        <shortName evidence="10">DMAPP:tRNA dimethylallyltransferase</shortName>
        <shortName evidence="10">DMATase</shortName>
    </alternativeName>
    <alternativeName>
        <fullName evidence="10">Isopentenyl-diphosphate:tRNA isopentenyltransferase</fullName>
        <shortName evidence="10">IPP transferase</shortName>
        <shortName evidence="10">IPPT</shortName>
        <shortName evidence="10">IPTase</shortName>
    </alternativeName>
</protein>
<comment type="cofactor">
    <cofactor evidence="1 10">
        <name>Mg(2+)</name>
        <dbReference type="ChEBI" id="CHEBI:18420"/>
    </cofactor>
</comment>
<feature type="site" description="Interaction with substrate tRNA" evidence="10">
    <location>
        <position position="107"/>
    </location>
</feature>
<keyword evidence="5 10" id="KW-0819">tRNA processing</keyword>
<keyword evidence="4 10" id="KW-0808">Transferase</keyword>
<evidence type="ECO:0000256" key="9">
    <source>
        <dbReference type="ARBA" id="ARBA00049563"/>
    </source>
</evidence>
<evidence type="ECO:0000256" key="4">
    <source>
        <dbReference type="ARBA" id="ARBA00022679"/>
    </source>
</evidence>
<comment type="caution">
    <text evidence="14">The sequence shown here is derived from an EMBL/GenBank/DDBJ whole genome shotgun (WGS) entry which is preliminary data.</text>
</comment>
<evidence type="ECO:0000256" key="3">
    <source>
        <dbReference type="ARBA" id="ARBA00005842"/>
    </source>
</evidence>
<keyword evidence="7 10" id="KW-0067">ATP-binding</keyword>
<dbReference type="EC" id="2.5.1.75" evidence="10"/>
<dbReference type="EMBL" id="JAROAV010000033">
    <property type="protein sequence ID" value="MDF8265268.1"/>
    <property type="molecule type" value="Genomic_DNA"/>
</dbReference>
<feature type="binding site" evidence="10">
    <location>
        <begin position="18"/>
        <end position="23"/>
    </location>
    <ligand>
        <name>substrate</name>
    </ligand>
</feature>
<evidence type="ECO:0000313" key="15">
    <source>
        <dbReference type="Proteomes" id="UP001528912"/>
    </source>
</evidence>
<accession>A0ABT6C8R3</accession>
<keyword evidence="15" id="KW-1185">Reference proteome</keyword>
<evidence type="ECO:0000256" key="1">
    <source>
        <dbReference type="ARBA" id="ARBA00001946"/>
    </source>
</evidence>
<name>A0ABT6C8R3_9MICO</name>
<reference evidence="14 15" key="1">
    <citation type="submission" date="2023-03" db="EMBL/GenBank/DDBJ databases">
        <title>YIM 133296 draft genome.</title>
        <authorList>
            <person name="Xiong L."/>
        </authorList>
    </citation>
    <scope>NUCLEOTIDE SEQUENCE [LARGE SCALE GENOMIC DNA]</scope>
    <source>
        <strain evidence="14 15">YIM 133296</strain>
    </source>
</reference>
<keyword evidence="8 10" id="KW-0460">Magnesium</keyword>
<dbReference type="SUPFAM" id="SSF52540">
    <property type="entry name" value="P-loop containing nucleoside triphosphate hydrolases"/>
    <property type="match status" value="2"/>
</dbReference>